<sequence>MARPPDLLEELHADLTARHPAPPPDRWQPLAGGRSNLCWRLPGKGQDREEDLRTEQPKGPPRRRPTGTAAKQPTDATSDSANAGDRVLKLYRPDRTSPLFPNDAAAEAACLAALAGSGPALAPRLLDHWHGPLGPCLLYRHLPGPTWRDGPEAVARLLRQLHALPEDRQPAGLRSLETTPPALRAAIIRDLPATPASDSPEQSRLRAALAGVADPSPLPAARQAWLHGDPVPGNIIMTPAGARLIDWQCPARGDPCHDLALFLSPAMGVLYLGRTLSKAEHAAFLAAYADRAVTDRLAELAPLMHLRIAAHCLARAAEGSAPDARAAEAELAAFDALSL</sequence>
<name>A0A1X6ZNU7_9RHOB</name>
<keyword evidence="4" id="KW-1185">Reference proteome</keyword>
<dbReference type="EMBL" id="FWFN01000005">
    <property type="protein sequence ID" value="SLN56698.1"/>
    <property type="molecule type" value="Genomic_DNA"/>
</dbReference>
<dbReference type="InterPro" id="IPR011009">
    <property type="entry name" value="Kinase-like_dom_sf"/>
</dbReference>
<feature type="domain" description="Aminoglycoside phosphotransferase" evidence="2">
    <location>
        <begin position="82"/>
        <end position="299"/>
    </location>
</feature>
<dbReference type="Proteomes" id="UP000193963">
    <property type="component" value="Unassembled WGS sequence"/>
</dbReference>
<evidence type="ECO:0000256" key="1">
    <source>
        <dbReference type="SAM" id="MobiDB-lite"/>
    </source>
</evidence>
<dbReference type="Pfam" id="PF01636">
    <property type="entry name" value="APH"/>
    <property type="match status" value="1"/>
</dbReference>
<evidence type="ECO:0000313" key="3">
    <source>
        <dbReference type="EMBL" id="SLN56698.1"/>
    </source>
</evidence>
<accession>A0A1X6ZNU7</accession>
<evidence type="ECO:0000259" key="2">
    <source>
        <dbReference type="Pfam" id="PF01636"/>
    </source>
</evidence>
<dbReference type="GO" id="GO:0016740">
    <property type="term" value="F:transferase activity"/>
    <property type="evidence" value="ECO:0007669"/>
    <property type="project" value="UniProtKB-KW"/>
</dbReference>
<protein>
    <submittedName>
        <fullName evidence="3">Phosphotransferase enzyme family protein</fullName>
    </submittedName>
</protein>
<dbReference type="AlphaFoldDB" id="A0A1X6ZNU7"/>
<keyword evidence="3" id="KW-0808">Transferase</keyword>
<evidence type="ECO:0000313" key="4">
    <source>
        <dbReference type="Proteomes" id="UP000193963"/>
    </source>
</evidence>
<proteinExistence type="predicted"/>
<dbReference type="Gene3D" id="3.90.1200.10">
    <property type="match status" value="1"/>
</dbReference>
<dbReference type="OrthoDB" id="7334546at2"/>
<gene>
    <name evidence="3" type="ORF">PSM7751_02819</name>
</gene>
<dbReference type="SUPFAM" id="SSF56112">
    <property type="entry name" value="Protein kinase-like (PK-like)"/>
    <property type="match status" value="1"/>
</dbReference>
<reference evidence="4" key="1">
    <citation type="submission" date="2017-03" db="EMBL/GenBank/DDBJ databases">
        <authorList>
            <person name="Rodrigo-Torres L."/>
            <person name="Arahal R.D."/>
            <person name="Lucena T."/>
        </authorList>
    </citation>
    <scope>NUCLEOTIDE SEQUENCE [LARGE SCALE GENOMIC DNA]</scope>
    <source>
        <strain evidence="4">CECT 7751</strain>
    </source>
</reference>
<dbReference type="RefSeq" id="WP_085888841.1">
    <property type="nucleotide sequence ID" value="NZ_FWFN01000005.1"/>
</dbReference>
<organism evidence="3 4">
    <name type="scientific">Pseudooceanicola marinus</name>
    <dbReference type="NCBI Taxonomy" id="396013"/>
    <lineage>
        <taxon>Bacteria</taxon>
        <taxon>Pseudomonadati</taxon>
        <taxon>Pseudomonadota</taxon>
        <taxon>Alphaproteobacteria</taxon>
        <taxon>Rhodobacterales</taxon>
        <taxon>Paracoccaceae</taxon>
        <taxon>Pseudooceanicola</taxon>
    </lineage>
</organism>
<dbReference type="InterPro" id="IPR002575">
    <property type="entry name" value="Aminoglycoside_PTrfase"/>
</dbReference>
<feature type="region of interest" description="Disordered" evidence="1">
    <location>
        <begin position="1"/>
        <end position="85"/>
    </location>
</feature>
<feature type="compositionally biased region" description="Basic and acidic residues" evidence="1">
    <location>
        <begin position="45"/>
        <end position="56"/>
    </location>
</feature>